<comment type="caution">
    <text evidence="1">The sequence shown here is derived from an EMBL/GenBank/DDBJ whole genome shotgun (WGS) entry which is preliminary data.</text>
</comment>
<dbReference type="InterPro" id="IPR022259">
    <property type="entry name" value="Acessory_Sec_prot_Asp3"/>
</dbReference>
<proteinExistence type="predicted"/>
<sequence length="300" mass="35218">MILGGEPMRVINYIYWLPQNDTTYRYGSRIDAYDNQVIHFENEWMAPGRAMISWYSAVNYQASRFVPQLPILRGGVEYRIKAKYIARPANSVMLRIIFYDIQGEIIDQKIAHGSQLNFTYPYAATRYEVQLINGGCRSITFWRLELTHAFTEQTGNLTFYTPKKIDAKQPINIMLLRSLRTAMIPSEEVDKSHDVPNLSLMMVAWQEIDQVDSELLTYFENLKERRINFISTAHRLNPVVRKLVKKSPYWRGWLIDADVMLTDYRLSNYEMTGSEGHFFKHLELVPIQETLDQIKDELKR</sequence>
<dbReference type="Pfam" id="PF15432">
    <property type="entry name" value="Sec-ASP3"/>
    <property type="match status" value="1"/>
</dbReference>
<reference evidence="1 2" key="1">
    <citation type="journal article" date="2015" name="Genome Announc.">
        <title>Expanding the biotechnology potential of lactobacilli through comparative genomics of 213 strains and associated genera.</title>
        <authorList>
            <person name="Sun Z."/>
            <person name="Harris H.M."/>
            <person name="McCann A."/>
            <person name="Guo C."/>
            <person name="Argimon S."/>
            <person name="Zhang W."/>
            <person name="Yang X."/>
            <person name="Jeffery I.B."/>
            <person name="Cooney J.C."/>
            <person name="Kagawa T.F."/>
            <person name="Liu W."/>
            <person name="Song Y."/>
            <person name="Salvetti E."/>
            <person name="Wrobel A."/>
            <person name="Rasinkangas P."/>
            <person name="Parkhill J."/>
            <person name="Rea M.C."/>
            <person name="O'Sullivan O."/>
            <person name="Ritari J."/>
            <person name="Douillard F.P."/>
            <person name="Paul Ross R."/>
            <person name="Yang R."/>
            <person name="Briner A.E."/>
            <person name="Felis G.E."/>
            <person name="de Vos W.M."/>
            <person name="Barrangou R."/>
            <person name="Klaenhammer T.R."/>
            <person name="Caufield P.W."/>
            <person name="Cui Y."/>
            <person name="Zhang H."/>
            <person name="O'Toole P.W."/>
        </authorList>
    </citation>
    <scope>NUCLEOTIDE SEQUENCE [LARGE SCALE GENOMIC DNA]</scope>
    <source>
        <strain evidence="1 2">DSM 13345</strain>
    </source>
</reference>
<evidence type="ECO:0000313" key="1">
    <source>
        <dbReference type="EMBL" id="KRL24056.1"/>
    </source>
</evidence>
<evidence type="ECO:0000313" key="2">
    <source>
        <dbReference type="Proteomes" id="UP000050901"/>
    </source>
</evidence>
<dbReference type="Proteomes" id="UP000050901">
    <property type="component" value="Unassembled WGS sequence"/>
</dbReference>
<protein>
    <recommendedName>
        <fullName evidence="3">Accessory Sec system protein Asp3</fullName>
    </recommendedName>
</protein>
<evidence type="ECO:0008006" key="3">
    <source>
        <dbReference type="Google" id="ProtNLM"/>
    </source>
</evidence>
<organism evidence="1 2">
    <name type="scientific">Limosilactobacillus mucosae DSM 13345</name>
    <dbReference type="NCBI Taxonomy" id="1423771"/>
    <lineage>
        <taxon>Bacteria</taxon>
        <taxon>Bacillati</taxon>
        <taxon>Bacillota</taxon>
        <taxon>Bacilli</taxon>
        <taxon>Lactobacillales</taxon>
        <taxon>Lactobacillaceae</taxon>
        <taxon>Limosilactobacillus</taxon>
    </lineage>
</organism>
<name>A0A0R1P6M3_LIMMU</name>
<dbReference type="EMBL" id="AZEQ01000021">
    <property type="protein sequence ID" value="KRL24056.1"/>
    <property type="molecule type" value="Genomic_DNA"/>
</dbReference>
<accession>A0A0R1P6M3</accession>
<dbReference type="PATRIC" id="fig|1423771.3.peg.1085"/>
<gene>
    <name evidence="1" type="ORF">FC47_GL001077</name>
</gene>
<dbReference type="GO" id="GO:0015031">
    <property type="term" value="P:protein transport"/>
    <property type="evidence" value="ECO:0007669"/>
    <property type="project" value="InterPro"/>
</dbReference>
<dbReference type="AlphaFoldDB" id="A0A0R1P6M3"/>
<dbReference type="NCBIfam" id="TIGR03711">
    <property type="entry name" value="acc_sec_asp3"/>
    <property type="match status" value="1"/>
</dbReference>